<dbReference type="Proteomes" id="UP000694390">
    <property type="component" value="Unassembled WGS sequence"/>
</dbReference>
<protein>
    <submittedName>
        <fullName evidence="2">Uncharacterized protein</fullName>
    </submittedName>
</protein>
<evidence type="ECO:0000313" key="3">
    <source>
        <dbReference type="Proteomes" id="UP000694390"/>
    </source>
</evidence>
<keyword evidence="3" id="KW-1185">Reference proteome</keyword>
<keyword evidence="1" id="KW-0812">Transmembrane</keyword>
<reference evidence="2" key="2">
    <citation type="submission" date="2025-09" db="UniProtKB">
        <authorList>
            <consortium name="Ensembl"/>
        </authorList>
    </citation>
    <scope>IDENTIFICATION</scope>
</reference>
<evidence type="ECO:0000313" key="2">
    <source>
        <dbReference type="Ensembl" id="ENSGEVP00005013757.1"/>
    </source>
</evidence>
<keyword evidence="1" id="KW-1133">Transmembrane helix</keyword>
<feature type="transmembrane region" description="Helical" evidence="1">
    <location>
        <begin position="41"/>
        <end position="63"/>
    </location>
</feature>
<keyword evidence="1" id="KW-0472">Membrane</keyword>
<sequence length="145" mass="15219">MPVYVFLHVCASLCISPYVFACLSLHVWVSRSLCVGLCTSLCLSICLCVSFCLRLCVCTSVNLCMYVCVSVSASVYLSPCISPCMSASGISAPVCVQRPCLKPCLLCGDTGGAVITDFSLDSSAQSPSQCASSSHSSVTCHSSWC</sequence>
<name>A0A8C4WGJ5_9SAUR</name>
<accession>A0A8C4WGJ5</accession>
<organism evidence="2 3">
    <name type="scientific">Gopherus evgoodei</name>
    <name type="common">Goodes thornscrub tortoise</name>
    <dbReference type="NCBI Taxonomy" id="1825980"/>
    <lineage>
        <taxon>Eukaryota</taxon>
        <taxon>Metazoa</taxon>
        <taxon>Chordata</taxon>
        <taxon>Craniata</taxon>
        <taxon>Vertebrata</taxon>
        <taxon>Euteleostomi</taxon>
        <taxon>Archelosauria</taxon>
        <taxon>Testudinata</taxon>
        <taxon>Testudines</taxon>
        <taxon>Cryptodira</taxon>
        <taxon>Durocryptodira</taxon>
        <taxon>Testudinoidea</taxon>
        <taxon>Testudinidae</taxon>
        <taxon>Gopherus</taxon>
    </lineage>
</organism>
<dbReference type="Ensembl" id="ENSGEVT00005014415.1">
    <property type="protein sequence ID" value="ENSGEVP00005013757.1"/>
    <property type="gene ID" value="ENSGEVG00005009796.1"/>
</dbReference>
<reference evidence="2" key="1">
    <citation type="submission" date="2025-08" db="UniProtKB">
        <authorList>
            <consortium name="Ensembl"/>
        </authorList>
    </citation>
    <scope>IDENTIFICATION</scope>
</reference>
<feature type="transmembrane region" description="Helical" evidence="1">
    <location>
        <begin position="6"/>
        <end position="29"/>
    </location>
</feature>
<evidence type="ECO:0000256" key="1">
    <source>
        <dbReference type="SAM" id="Phobius"/>
    </source>
</evidence>
<proteinExistence type="predicted"/>
<dbReference type="AlphaFoldDB" id="A0A8C4WGJ5"/>